<dbReference type="GO" id="GO:0005634">
    <property type="term" value="C:nucleus"/>
    <property type="evidence" value="ECO:0007669"/>
    <property type="project" value="UniProtKB-SubCell"/>
</dbReference>
<keyword evidence="7" id="KW-0508">mRNA splicing</keyword>
<evidence type="ECO:0000256" key="7">
    <source>
        <dbReference type="ARBA" id="ARBA00023187"/>
    </source>
</evidence>
<keyword evidence="13" id="KW-1185">Reference proteome</keyword>
<evidence type="ECO:0000256" key="4">
    <source>
        <dbReference type="ARBA" id="ARBA00011825"/>
    </source>
</evidence>
<feature type="compositionally biased region" description="Basic residues" evidence="10">
    <location>
        <begin position="114"/>
        <end position="140"/>
    </location>
</feature>
<dbReference type="InParanoid" id="H9GAT4"/>
<evidence type="ECO:0000256" key="9">
    <source>
        <dbReference type="ARBA" id="ARBA00031864"/>
    </source>
</evidence>
<evidence type="ECO:0000256" key="6">
    <source>
        <dbReference type="ARBA" id="ARBA00022664"/>
    </source>
</evidence>
<evidence type="ECO:0000256" key="1">
    <source>
        <dbReference type="ARBA" id="ARBA00003632"/>
    </source>
</evidence>
<dbReference type="GeneTree" id="ENSGT00730000111237"/>
<dbReference type="GO" id="GO:0006397">
    <property type="term" value="P:mRNA processing"/>
    <property type="evidence" value="ECO:0007669"/>
    <property type="project" value="UniProtKB-KW"/>
</dbReference>
<dbReference type="STRING" id="28377.ENSACAP00000005852"/>
<sequence>MPTEVEYFWNMARQPEKHTTTLPVLLLPWATLNSTGKPCRFKAWLLPAWGESFVENPVGANPRRSRRSADRKCGTAGASRGGVFLAGEGKRADRRVAGSSRLSAVRRAEAMGRSRSRSPPRRERRRSRSASRERRRRERSRSRERDRRRSRSRSPHRRRSRSPRRHRSSSSSPVRPKERRDDEKKEGKEAKGKERQITEEDLEGKTEEEIEMMKIMGFSTFDTTKGKKVEGSVNAYAINVSQKRKYRQYMNRKGGFNRPLDFIA</sequence>
<protein>
    <recommendedName>
        <fullName evidence="5">U4/U6.U5 small nuclear ribonucleoprotein 27 kDa protein</fullName>
    </recommendedName>
    <alternativeName>
        <fullName evidence="9">U4/U6.U5 tri-snRNP-associated protein 3</fullName>
    </alternativeName>
</protein>
<dbReference type="GO" id="GO:0008380">
    <property type="term" value="P:RNA splicing"/>
    <property type="evidence" value="ECO:0007669"/>
    <property type="project" value="UniProtKB-KW"/>
</dbReference>
<evidence type="ECO:0000256" key="5">
    <source>
        <dbReference type="ARBA" id="ARBA00014357"/>
    </source>
</evidence>
<dbReference type="Proteomes" id="UP000001646">
    <property type="component" value="Unplaced"/>
</dbReference>
<dbReference type="Pfam" id="PF08648">
    <property type="entry name" value="SNRNP27"/>
    <property type="match status" value="1"/>
</dbReference>
<evidence type="ECO:0000259" key="11">
    <source>
        <dbReference type="Pfam" id="PF08648"/>
    </source>
</evidence>
<evidence type="ECO:0000313" key="12">
    <source>
        <dbReference type="Ensembl" id="ENSACAP00000005852.3"/>
    </source>
</evidence>
<evidence type="ECO:0000256" key="3">
    <source>
        <dbReference type="ARBA" id="ARBA00008218"/>
    </source>
</evidence>
<feature type="region of interest" description="Disordered" evidence="10">
    <location>
        <begin position="55"/>
        <end position="206"/>
    </location>
</feature>
<proteinExistence type="inferred from homology"/>
<keyword evidence="8" id="KW-0539">Nucleus</keyword>
<comment type="similarity">
    <text evidence="3">Belongs to the SNUT3 family.</text>
</comment>
<feature type="compositionally biased region" description="Basic residues" evidence="10">
    <location>
        <begin position="148"/>
        <end position="168"/>
    </location>
</feature>
<reference evidence="12" key="3">
    <citation type="submission" date="2025-09" db="UniProtKB">
        <authorList>
            <consortium name="Ensembl"/>
        </authorList>
    </citation>
    <scope>IDENTIFICATION</scope>
</reference>
<feature type="domain" description="U4/U6.U5 small nuclear ribonucleoprotein 27kDa protein" evidence="11">
    <location>
        <begin position="207"/>
        <end position="262"/>
    </location>
</feature>
<dbReference type="Ensembl" id="ENSACAT00000005981.3">
    <property type="protein sequence ID" value="ENSACAP00000005852.3"/>
    <property type="gene ID" value="ENSACAG00000005984.3"/>
</dbReference>
<evidence type="ECO:0000256" key="2">
    <source>
        <dbReference type="ARBA" id="ARBA00004123"/>
    </source>
</evidence>
<gene>
    <name evidence="12" type="primary">snrnp27</name>
</gene>
<comment type="subcellular location">
    <subcellularLocation>
        <location evidence="2">Nucleus</location>
    </subcellularLocation>
</comment>
<dbReference type="HOGENOM" id="CLU_075596_2_1_1"/>
<dbReference type="eggNOG" id="KOG3263">
    <property type="taxonomic scope" value="Eukaryota"/>
</dbReference>
<organism evidence="12 13">
    <name type="scientific">Anolis carolinensis</name>
    <name type="common">Green anole</name>
    <name type="synonym">American chameleon</name>
    <dbReference type="NCBI Taxonomy" id="28377"/>
    <lineage>
        <taxon>Eukaryota</taxon>
        <taxon>Metazoa</taxon>
        <taxon>Chordata</taxon>
        <taxon>Craniata</taxon>
        <taxon>Vertebrata</taxon>
        <taxon>Euteleostomi</taxon>
        <taxon>Lepidosauria</taxon>
        <taxon>Squamata</taxon>
        <taxon>Bifurcata</taxon>
        <taxon>Unidentata</taxon>
        <taxon>Episquamata</taxon>
        <taxon>Toxicofera</taxon>
        <taxon>Iguania</taxon>
        <taxon>Dactyloidae</taxon>
        <taxon>Anolis</taxon>
    </lineage>
</organism>
<dbReference type="InterPro" id="IPR013957">
    <property type="entry name" value="SNRNP27"/>
</dbReference>
<dbReference type="Bgee" id="ENSACAG00000005984">
    <property type="expression patterns" value="Expressed in lung and 13 other cell types or tissues"/>
</dbReference>
<reference evidence="12" key="2">
    <citation type="submission" date="2025-08" db="UniProtKB">
        <authorList>
            <consortium name="Ensembl"/>
        </authorList>
    </citation>
    <scope>IDENTIFICATION</scope>
</reference>
<dbReference type="PANTHER" id="PTHR31077">
    <property type="entry name" value="U4/U6.U5 SMALL NUCLEAR RIBONUCLEOPROTEIN 27 KDA PROTEIN"/>
    <property type="match status" value="1"/>
</dbReference>
<name>H9GAT4_ANOCA</name>
<reference evidence="12" key="1">
    <citation type="submission" date="2009-12" db="EMBL/GenBank/DDBJ databases">
        <title>The Genome Sequence of Anolis carolinensis (Green Anole Lizard).</title>
        <authorList>
            <consortium name="The Genome Sequencing Platform"/>
            <person name="Di Palma F."/>
            <person name="Alfoldi J."/>
            <person name="Heiman D."/>
            <person name="Young S."/>
            <person name="Grabherr M."/>
            <person name="Johnson J."/>
            <person name="Lander E.S."/>
            <person name="Lindblad-Toh K."/>
        </authorList>
    </citation>
    <scope>NUCLEOTIDE SEQUENCE [LARGE SCALE GENOMIC DNA]</scope>
    <source>
        <strain evidence="12">JBL SC #1</strain>
    </source>
</reference>
<keyword evidence="6" id="KW-0507">mRNA processing</keyword>
<comment type="subunit">
    <text evidence="4">Part of a tri-snRNP complex.</text>
</comment>
<feature type="compositionally biased region" description="Basic and acidic residues" evidence="10">
    <location>
        <begin position="175"/>
        <end position="206"/>
    </location>
</feature>
<comment type="function">
    <text evidence="1">May play a role in mRNA splicing.</text>
</comment>
<evidence type="ECO:0000256" key="8">
    <source>
        <dbReference type="ARBA" id="ARBA00023242"/>
    </source>
</evidence>
<evidence type="ECO:0000256" key="10">
    <source>
        <dbReference type="SAM" id="MobiDB-lite"/>
    </source>
</evidence>
<dbReference type="AlphaFoldDB" id="H9GAT4"/>
<evidence type="ECO:0000313" key="13">
    <source>
        <dbReference type="Proteomes" id="UP000001646"/>
    </source>
</evidence>
<accession>H9GAT4</accession>
<dbReference type="PANTHER" id="PTHR31077:SF1">
    <property type="entry name" value="U4_U6.U5 SMALL NUCLEAR RIBONUCLEOPROTEIN 27 KDA PROTEIN"/>
    <property type="match status" value="1"/>
</dbReference>